<evidence type="ECO:0000259" key="2">
    <source>
        <dbReference type="Pfam" id="PF13360"/>
    </source>
</evidence>
<feature type="signal peptide" evidence="1">
    <location>
        <begin position="1"/>
        <end position="24"/>
    </location>
</feature>
<keyword evidence="4" id="KW-1185">Reference proteome</keyword>
<organism evidence="3 4">
    <name type="scientific">Antrihabitans stalagmiti</name>
    <dbReference type="NCBI Taxonomy" id="2799499"/>
    <lineage>
        <taxon>Bacteria</taxon>
        <taxon>Bacillati</taxon>
        <taxon>Actinomycetota</taxon>
        <taxon>Actinomycetes</taxon>
        <taxon>Mycobacteriales</taxon>
        <taxon>Nocardiaceae</taxon>
        <taxon>Antrihabitans</taxon>
    </lineage>
</organism>
<dbReference type="RefSeq" id="WP_199702919.1">
    <property type="nucleotide sequence ID" value="NZ_JAEMNV010000002.1"/>
</dbReference>
<accession>A0A934U1H3</accession>
<evidence type="ECO:0000313" key="4">
    <source>
        <dbReference type="Proteomes" id="UP000655868"/>
    </source>
</evidence>
<dbReference type="InterPro" id="IPR011047">
    <property type="entry name" value="Quinoprotein_ADH-like_sf"/>
</dbReference>
<protein>
    <submittedName>
        <fullName evidence="3">PQQ-binding-like beta-propeller repeat protein</fullName>
    </submittedName>
</protein>
<gene>
    <name evidence="3" type="ORF">JGU71_04775</name>
</gene>
<sequence>MRVARSSLVALAAVTALVSVGCGADDTPSDIFAAGGWPGIHADARNSDTSTVEGSRSLSLSWSRPIGGPVAAYASIAANGQIFVTSKMDGGCNLFSFEMESGRKRFCSILGPGVIASTPIVDRETNIYVGDNGAVSSFNDHGQPRWRTPVVGTPISAQFTGDGNVLSVTQRGQVNVLERQTGLRVAAPFDLLTQPDPIQNPDLPVPLDDLGLQACFAGTAECPVANTPAIDLDTGRFFVTVWQPGAPVASLVALRYTGGDKPTITREWKSDILPGGSATTPDLSADRSTVYVNDNENMLYAVDAATGATKWTYDLGFTPLGSQSTSDDGLIIPSGGKGGHLLALRDAGDRAELAWERTELVQAGVPAQAAGSTGYTVIRKGDGPDAELALLTFDTTTGETLDEDTLPNAKGFTVGTSIGPKGEVLTPTLLGELFVFESDSDSD</sequence>
<dbReference type="Gene3D" id="2.130.10.10">
    <property type="entry name" value="YVTN repeat-like/Quinoprotein amine dehydrogenase"/>
    <property type="match status" value="2"/>
</dbReference>
<dbReference type="EMBL" id="JAEMNV010000002">
    <property type="protein sequence ID" value="MBJ8338191.1"/>
    <property type="molecule type" value="Genomic_DNA"/>
</dbReference>
<dbReference type="InterPro" id="IPR002372">
    <property type="entry name" value="PQQ_rpt_dom"/>
</dbReference>
<evidence type="ECO:0000313" key="3">
    <source>
        <dbReference type="EMBL" id="MBJ8338191.1"/>
    </source>
</evidence>
<reference evidence="3" key="1">
    <citation type="submission" date="2020-12" db="EMBL/GenBank/DDBJ databases">
        <title>Antrihabitans popcorni sp. nov. and Antrihabitans auranticaus sp. nov., isolated from a larva cave.</title>
        <authorList>
            <person name="Lee S.D."/>
            <person name="Kim I.S."/>
        </authorList>
    </citation>
    <scope>NUCLEOTIDE SEQUENCE</scope>
    <source>
        <strain evidence="3">YC3-6</strain>
    </source>
</reference>
<keyword evidence="1" id="KW-0732">Signal</keyword>
<dbReference type="Pfam" id="PF13360">
    <property type="entry name" value="PQQ_2"/>
    <property type="match status" value="1"/>
</dbReference>
<dbReference type="PANTHER" id="PTHR34512">
    <property type="entry name" value="CELL SURFACE PROTEIN"/>
    <property type="match status" value="1"/>
</dbReference>
<dbReference type="AlphaFoldDB" id="A0A934U1H3"/>
<name>A0A934U1H3_9NOCA</name>
<proteinExistence type="predicted"/>
<dbReference type="Proteomes" id="UP000655868">
    <property type="component" value="Unassembled WGS sequence"/>
</dbReference>
<feature type="domain" description="Pyrrolo-quinoline quinone repeat" evidence="2">
    <location>
        <begin position="266"/>
        <end position="411"/>
    </location>
</feature>
<dbReference type="SUPFAM" id="SSF50998">
    <property type="entry name" value="Quinoprotein alcohol dehydrogenase-like"/>
    <property type="match status" value="1"/>
</dbReference>
<comment type="caution">
    <text evidence="3">The sequence shown here is derived from an EMBL/GenBank/DDBJ whole genome shotgun (WGS) entry which is preliminary data.</text>
</comment>
<evidence type="ECO:0000256" key="1">
    <source>
        <dbReference type="SAM" id="SignalP"/>
    </source>
</evidence>
<dbReference type="InterPro" id="IPR015943">
    <property type="entry name" value="WD40/YVTN_repeat-like_dom_sf"/>
</dbReference>
<dbReference type="PANTHER" id="PTHR34512:SF30">
    <property type="entry name" value="OUTER MEMBRANE PROTEIN ASSEMBLY FACTOR BAMB"/>
    <property type="match status" value="1"/>
</dbReference>
<dbReference type="PROSITE" id="PS51257">
    <property type="entry name" value="PROKAR_LIPOPROTEIN"/>
    <property type="match status" value="1"/>
</dbReference>
<feature type="chain" id="PRO_5039217159" evidence="1">
    <location>
        <begin position="25"/>
        <end position="443"/>
    </location>
</feature>